<evidence type="ECO:0000256" key="1">
    <source>
        <dbReference type="SAM" id="MobiDB-lite"/>
    </source>
</evidence>
<feature type="compositionally biased region" description="Polar residues" evidence="1">
    <location>
        <begin position="1"/>
        <end position="11"/>
    </location>
</feature>
<proteinExistence type="predicted"/>
<organism evidence="2 3">
    <name type="scientific">Psilocybe cyanescens</name>
    <dbReference type="NCBI Taxonomy" id="93625"/>
    <lineage>
        <taxon>Eukaryota</taxon>
        <taxon>Fungi</taxon>
        <taxon>Dikarya</taxon>
        <taxon>Basidiomycota</taxon>
        <taxon>Agaricomycotina</taxon>
        <taxon>Agaricomycetes</taxon>
        <taxon>Agaricomycetidae</taxon>
        <taxon>Agaricales</taxon>
        <taxon>Agaricineae</taxon>
        <taxon>Strophariaceae</taxon>
        <taxon>Psilocybe</taxon>
    </lineage>
</organism>
<protein>
    <submittedName>
        <fullName evidence="2">Uncharacterized protein</fullName>
    </submittedName>
</protein>
<gene>
    <name evidence="2" type="ORF">CVT25_001653</name>
</gene>
<dbReference type="AlphaFoldDB" id="A0A409WQ47"/>
<evidence type="ECO:0000313" key="2">
    <source>
        <dbReference type="EMBL" id="PPQ80645.1"/>
    </source>
</evidence>
<keyword evidence="3" id="KW-1185">Reference proteome</keyword>
<feature type="compositionally biased region" description="Low complexity" evidence="1">
    <location>
        <begin position="26"/>
        <end position="40"/>
    </location>
</feature>
<comment type="caution">
    <text evidence="2">The sequence shown here is derived from an EMBL/GenBank/DDBJ whole genome shotgun (WGS) entry which is preliminary data.</text>
</comment>
<accession>A0A409WQ47</accession>
<dbReference type="STRING" id="93625.A0A409WQ47"/>
<dbReference type="InterPro" id="IPR012337">
    <property type="entry name" value="RNaseH-like_sf"/>
</dbReference>
<dbReference type="Proteomes" id="UP000283269">
    <property type="component" value="Unassembled WGS sequence"/>
</dbReference>
<evidence type="ECO:0000313" key="3">
    <source>
        <dbReference type="Proteomes" id="UP000283269"/>
    </source>
</evidence>
<sequence>MVPKSEFNSGAQKRDGSESAAAEMPATKSQKTTQSQSATSGNDVEKISRLNQHSGIPKSNRGRKSNDLLVKLVIKSQGTDNTPTWSCVAPMCSHTAMGFPQNSRVLEHSASCTALREYDRAIYDEAHRAAVSGSLGAHLKESESPAGYLHSPSPSPATVSSNSLITTQGTLNLTTLQAEGAKSRADSHKKFQQQVDHIIVRLICVRGLVPNLIDSPEWKELMHKLNGIYKPISGDTFRDSYIPKEAAFHMRLPQHKILISSTGTKTISSVGEERWAAAVSDSTNVTKAAHRQTTDVVKTILDLRDSVHYIQLTIKDSTTLDEFEPSLEAAHANASDVLVFWLADGATLNDLFSRDTQVIGIPRALANQVTEIYNARYKDFFQNDLYFVAFVLEPRFSRKDFLKESINILIRPSGTTSTLSSAQNLYPRAYEKMRTFLRDMLRPMNAPGN</sequence>
<dbReference type="OrthoDB" id="4951847at2759"/>
<dbReference type="InParanoid" id="A0A409WQ47"/>
<dbReference type="SUPFAM" id="SSF53098">
    <property type="entry name" value="Ribonuclease H-like"/>
    <property type="match status" value="1"/>
</dbReference>
<reference evidence="2 3" key="1">
    <citation type="journal article" date="2018" name="Evol. Lett.">
        <title>Horizontal gene cluster transfer increased hallucinogenic mushroom diversity.</title>
        <authorList>
            <person name="Reynolds H.T."/>
            <person name="Vijayakumar V."/>
            <person name="Gluck-Thaler E."/>
            <person name="Korotkin H.B."/>
            <person name="Matheny P.B."/>
            <person name="Slot J.C."/>
        </authorList>
    </citation>
    <scope>NUCLEOTIDE SEQUENCE [LARGE SCALE GENOMIC DNA]</scope>
    <source>
        <strain evidence="2 3">2631</strain>
    </source>
</reference>
<feature type="region of interest" description="Disordered" evidence="1">
    <location>
        <begin position="142"/>
        <end position="161"/>
    </location>
</feature>
<feature type="region of interest" description="Disordered" evidence="1">
    <location>
        <begin position="1"/>
        <end position="63"/>
    </location>
</feature>
<name>A0A409WQ47_PSICY</name>
<dbReference type="EMBL" id="NHYD01003316">
    <property type="protein sequence ID" value="PPQ80645.1"/>
    <property type="molecule type" value="Genomic_DNA"/>
</dbReference>